<feature type="compositionally biased region" description="Low complexity" evidence="1">
    <location>
        <begin position="128"/>
        <end position="139"/>
    </location>
</feature>
<feature type="compositionally biased region" description="Basic and acidic residues" evidence="1">
    <location>
        <begin position="272"/>
        <end position="286"/>
    </location>
</feature>
<feature type="region of interest" description="Disordered" evidence="1">
    <location>
        <begin position="263"/>
        <end position="341"/>
    </location>
</feature>
<feature type="region of interest" description="Disordered" evidence="1">
    <location>
        <begin position="108"/>
        <end position="220"/>
    </location>
</feature>
<keyword evidence="4" id="KW-1185">Reference proteome</keyword>
<dbReference type="Proteomes" id="UP000799444">
    <property type="component" value="Unassembled WGS sequence"/>
</dbReference>
<name>A0A9P4QXR5_9PLEO</name>
<evidence type="ECO:0000256" key="1">
    <source>
        <dbReference type="SAM" id="MobiDB-lite"/>
    </source>
</evidence>
<feature type="compositionally biased region" description="Polar residues" evidence="1">
    <location>
        <begin position="464"/>
        <end position="475"/>
    </location>
</feature>
<keyword evidence="2" id="KW-1133">Transmembrane helix</keyword>
<reference evidence="3" key="1">
    <citation type="journal article" date="2020" name="Stud. Mycol.">
        <title>101 Dothideomycetes genomes: a test case for predicting lifestyles and emergence of pathogens.</title>
        <authorList>
            <person name="Haridas S."/>
            <person name="Albert R."/>
            <person name="Binder M."/>
            <person name="Bloem J."/>
            <person name="Labutti K."/>
            <person name="Salamov A."/>
            <person name="Andreopoulos B."/>
            <person name="Baker S."/>
            <person name="Barry K."/>
            <person name="Bills G."/>
            <person name="Bluhm B."/>
            <person name="Cannon C."/>
            <person name="Castanera R."/>
            <person name="Culley D."/>
            <person name="Daum C."/>
            <person name="Ezra D."/>
            <person name="Gonzalez J."/>
            <person name="Henrissat B."/>
            <person name="Kuo A."/>
            <person name="Liang C."/>
            <person name="Lipzen A."/>
            <person name="Lutzoni F."/>
            <person name="Magnuson J."/>
            <person name="Mondo S."/>
            <person name="Nolan M."/>
            <person name="Ohm R."/>
            <person name="Pangilinan J."/>
            <person name="Park H.-J."/>
            <person name="Ramirez L."/>
            <person name="Alfaro M."/>
            <person name="Sun H."/>
            <person name="Tritt A."/>
            <person name="Yoshinaga Y."/>
            <person name="Zwiers L.-H."/>
            <person name="Turgeon B."/>
            <person name="Goodwin S."/>
            <person name="Spatafora J."/>
            <person name="Crous P."/>
            <person name="Grigoriev I."/>
        </authorList>
    </citation>
    <scope>NUCLEOTIDE SEQUENCE</scope>
    <source>
        <strain evidence="3">CBS 125425</strain>
    </source>
</reference>
<feature type="region of interest" description="Disordered" evidence="1">
    <location>
        <begin position="359"/>
        <end position="559"/>
    </location>
</feature>
<feature type="compositionally biased region" description="Basic and acidic residues" evidence="1">
    <location>
        <begin position="374"/>
        <end position="383"/>
    </location>
</feature>
<sequence length="844" mass="93254">MSARRPLQPLSPLSANVVGAKYSYLTKADASLDVLSAMDERVHEDDTRGSGSIISGLSALESEADEFDRMMIQQARDQRRLEDARRGNGQPFRKARIHPNVGLTLDNLERNNARGAGEEESGRVKFESVPSVSSRSSGSDPAIRAPAQWGRKGSVRRDWMRTFTAEDQAPGTHEETVVEGTTPPRAGRGRSPEADRPYPSVEDSPLSHKSGTPSSNRRNAHLDRMQDWDLTMDMNEASLIASTPYLSRSRALDDIRQREMESLREQAVTTNRLDKIRESSPEESRRPRSSSRHSVNDPVNEAALPEHAPDTESPGKLRKRTNSWKLNSKSQPGTGDGNGLSPIVVYKKSAETVGSVDRGLLANAQTSPKRPYHRREDSHDLLRKLARVSSQTPSPGRSALRPQTAPAASSYMSHQSTEFGNVPNSNQEESASNEQIQGSVPAETATATPDIQTVSADGERATSQKEATVSLNLPQDSEPPDNVDATPMPVDASIANAKTPRVTGAWVDTPAPRRSTELSSSPPKSPPKTASSKSSPEKRGTGKDNPQAEVVEPARPTLPKSALQAIVEEARANGHGHRYDDQYGDSTINSLEDIISPNGDGFERIEQDEDTLQGIQLPTTAPRNEAERQRQKEAIQLHSMHSRLQAARTGIRDVNRGIRRVERRFEDLDEGGEPGVGRSRVVLQPCPCTVNGHHQGPWTIMWSGIKSLFYDPTLSSRWGLTWFTIALVSLFVWYIAESTACFNVCNLPYAPTGRPAPYGVYWDAPIFPFVLPTLLYRNTIRPFWRPFWALLTWIWRTASKSFFDDDVVQSVTLKTARQFTRTVFAASQTADAEADFSMNDDELL</sequence>
<keyword evidence="2" id="KW-0472">Membrane</keyword>
<feature type="compositionally biased region" description="Polar residues" evidence="1">
    <location>
        <begin position="207"/>
        <end position="217"/>
    </location>
</feature>
<feature type="compositionally biased region" description="Basic and acidic residues" evidence="1">
    <location>
        <begin position="108"/>
        <end position="126"/>
    </location>
</feature>
<feature type="compositionally biased region" description="Polar residues" evidence="1">
    <location>
        <begin position="323"/>
        <end position="333"/>
    </location>
</feature>
<accession>A0A9P4QXR5</accession>
<gene>
    <name evidence="3" type="ORF">EJ04DRAFT_469061</name>
</gene>
<dbReference type="OrthoDB" id="3439035at2759"/>
<feature type="compositionally biased region" description="Polar residues" evidence="1">
    <location>
        <begin position="445"/>
        <end position="455"/>
    </location>
</feature>
<evidence type="ECO:0000313" key="4">
    <source>
        <dbReference type="Proteomes" id="UP000799444"/>
    </source>
</evidence>
<dbReference type="AlphaFoldDB" id="A0A9P4QXR5"/>
<proteinExistence type="predicted"/>
<protein>
    <submittedName>
        <fullName evidence="3">Uncharacterized protein</fullName>
    </submittedName>
</protein>
<organism evidence="3 4">
    <name type="scientific">Polyplosphaeria fusca</name>
    <dbReference type="NCBI Taxonomy" id="682080"/>
    <lineage>
        <taxon>Eukaryota</taxon>
        <taxon>Fungi</taxon>
        <taxon>Dikarya</taxon>
        <taxon>Ascomycota</taxon>
        <taxon>Pezizomycotina</taxon>
        <taxon>Dothideomycetes</taxon>
        <taxon>Pleosporomycetidae</taxon>
        <taxon>Pleosporales</taxon>
        <taxon>Tetraplosphaeriaceae</taxon>
        <taxon>Polyplosphaeria</taxon>
    </lineage>
</organism>
<feature type="transmembrane region" description="Helical" evidence="2">
    <location>
        <begin position="718"/>
        <end position="736"/>
    </location>
</feature>
<dbReference type="EMBL" id="ML996167">
    <property type="protein sequence ID" value="KAF2733039.1"/>
    <property type="molecule type" value="Genomic_DNA"/>
</dbReference>
<evidence type="ECO:0000256" key="2">
    <source>
        <dbReference type="SAM" id="Phobius"/>
    </source>
</evidence>
<feature type="compositionally biased region" description="Polar residues" evidence="1">
    <location>
        <begin position="406"/>
        <end position="438"/>
    </location>
</feature>
<feature type="compositionally biased region" description="Low complexity" evidence="1">
    <location>
        <begin position="519"/>
        <end position="534"/>
    </location>
</feature>
<evidence type="ECO:0000313" key="3">
    <source>
        <dbReference type="EMBL" id="KAF2733039.1"/>
    </source>
</evidence>
<comment type="caution">
    <text evidence="3">The sequence shown here is derived from an EMBL/GenBank/DDBJ whole genome shotgun (WGS) entry which is preliminary data.</text>
</comment>
<keyword evidence="2" id="KW-0812">Transmembrane</keyword>